<gene>
    <name evidence="1" type="ORF">CMV_019214</name>
</gene>
<dbReference type="AlphaFoldDB" id="A0A8J4R3F4"/>
<proteinExistence type="predicted"/>
<protein>
    <submittedName>
        <fullName evidence="1">Uncharacterized protein</fullName>
    </submittedName>
</protein>
<comment type="caution">
    <text evidence="1">The sequence shown here is derived from an EMBL/GenBank/DDBJ whole genome shotgun (WGS) entry which is preliminary data.</text>
</comment>
<evidence type="ECO:0000313" key="2">
    <source>
        <dbReference type="Proteomes" id="UP000737018"/>
    </source>
</evidence>
<organism evidence="1 2">
    <name type="scientific">Castanea mollissima</name>
    <name type="common">Chinese chestnut</name>
    <dbReference type="NCBI Taxonomy" id="60419"/>
    <lineage>
        <taxon>Eukaryota</taxon>
        <taxon>Viridiplantae</taxon>
        <taxon>Streptophyta</taxon>
        <taxon>Embryophyta</taxon>
        <taxon>Tracheophyta</taxon>
        <taxon>Spermatophyta</taxon>
        <taxon>Magnoliopsida</taxon>
        <taxon>eudicotyledons</taxon>
        <taxon>Gunneridae</taxon>
        <taxon>Pentapetalae</taxon>
        <taxon>rosids</taxon>
        <taxon>fabids</taxon>
        <taxon>Fagales</taxon>
        <taxon>Fagaceae</taxon>
        <taxon>Castanea</taxon>
    </lineage>
</organism>
<keyword evidence="2" id="KW-1185">Reference proteome</keyword>
<dbReference type="OrthoDB" id="10306561at2759"/>
<dbReference type="Proteomes" id="UP000737018">
    <property type="component" value="Unassembled WGS sequence"/>
</dbReference>
<accession>A0A8J4R3F4</accession>
<evidence type="ECO:0000313" key="1">
    <source>
        <dbReference type="EMBL" id="KAF3955576.1"/>
    </source>
</evidence>
<reference evidence="1" key="1">
    <citation type="submission" date="2020-03" db="EMBL/GenBank/DDBJ databases">
        <title>Castanea mollissima Vanexum genome sequencing.</title>
        <authorList>
            <person name="Staton M."/>
        </authorList>
    </citation>
    <scope>NUCLEOTIDE SEQUENCE</scope>
    <source>
        <tissue evidence="1">Leaf</tissue>
    </source>
</reference>
<sequence length="127" mass="13820">MDSCQYGICTITFGVISFFSLPVSFNKLEFGSWNYFLSGYSICKVNFGCIVGELSLAESPTAAMSFGCDCIVKPGRLQLSIMWNLVASVQLDAVLVETWNHAPLKGLSVEGVLYVSSLLKVTMPGFL</sequence>
<name>A0A8J4R3F4_9ROSI</name>
<dbReference type="EMBL" id="JRKL02003334">
    <property type="protein sequence ID" value="KAF3955576.1"/>
    <property type="molecule type" value="Genomic_DNA"/>
</dbReference>